<dbReference type="Proteomes" id="UP000499080">
    <property type="component" value="Unassembled WGS sequence"/>
</dbReference>
<keyword evidence="2" id="KW-1185">Reference proteome</keyword>
<dbReference type="AlphaFoldDB" id="A0A4Y2N1B0"/>
<reference evidence="1 2" key="1">
    <citation type="journal article" date="2019" name="Sci. Rep.">
        <title>Orb-weaving spider Araneus ventricosus genome elucidates the spidroin gene catalogue.</title>
        <authorList>
            <person name="Kono N."/>
            <person name="Nakamura H."/>
            <person name="Ohtoshi R."/>
            <person name="Moran D.A.P."/>
            <person name="Shinohara A."/>
            <person name="Yoshida Y."/>
            <person name="Fujiwara M."/>
            <person name="Mori M."/>
            <person name="Tomita M."/>
            <person name="Arakawa K."/>
        </authorList>
    </citation>
    <scope>NUCLEOTIDE SEQUENCE [LARGE SCALE GENOMIC DNA]</scope>
</reference>
<comment type="caution">
    <text evidence="1">The sequence shown here is derived from an EMBL/GenBank/DDBJ whole genome shotgun (WGS) entry which is preliminary data.</text>
</comment>
<evidence type="ECO:0000313" key="2">
    <source>
        <dbReference type="Proteomes" id="UP000499080"/>
    </source>
</evidence>
<proteinExistence type="predicted"/>
<name>A0A4Y2N1B0_ARAVE</name>
<evidence type="ECO:0000313" key="1">
    <source>
        <dbReference type="EMBL" id="GBN32652.1"/>
    </source>
</evidence>
<sequence>MDHHLLRYPLKRESVIPSARLYISRISTFIARQSKRSGWISRLDGNPNFGPYRPYYRRYSALTAGFGMQRPNLRIEESSWKSRIRLPLDRKSVFRIPSVYEHVNSEKQRVRWVEFGKCV</sequence>
<dbReference type="EMBL" id="BGPR01008268">
    <property type="protein sequence ID" value="GBN32652.1"/>
    <property type="molecule type" value="Genomic_DNA"/>
</dbReference>
<protein>
    <submittedName>
        <fullName evidence="1">Uncharacterized protein</fullName>
    </submittedName>
</protein>
<accession>A0A4Y2N1B0</accession>
<organism evidence="1 2">
    <name type="scientific">Araneus ventricosus</name>
    <name type="common">Orbweaver spider</name>
    <name type="synonym">Epeira ventricosa</name>
    <dbReference type="NCBI Taxonomy" id="182803"/>
    <lineage>
        <taxon>Eukaryota</taxon>
        <taxon>Metazoa</taxon>
        <taxon>Ecdysozoa</taxon>
        <taxon>Arthropoda</taxon>
        <taxon>Chelicerata</taxon>
        <taxon>Arachnida</taxon>
        <taxon>Araneae</taxon>
        <taxon>Araneomorphae</taxon>
        <taxon>Entelegynae</taxon>
        <taxon>Araneoidea</taxon>
        <taxon>Araneidae</taxon>
        <taxon>Araneus</taxon>
    </lineage>
</organism>
<gene>
    <name evidence="1" type="ORF">AVEN_244455_1</name>
</gene>